<reference evidence="1 2" key="1">
    <citation type="submission" date="2014-09" db="EMBL/GenBank/DDBJ databases">
        <title>Complete Genome Sequences of T4-like Bacteriophages RB3, RB5, RB6, RB7, RB9, RB10, RB27, RB33, RB55, RB59, and RB68.</title>
        <authorList>
            <person name="Yaung S.J."/>
            <person name="Esvelt K.M."/>
            <person name="Church G.M."/>
        </authorList>
    </citation>
    <scope>NUCLEOTIDE SEQUENCE [LARGE SCALE GENOMIC DNA]</scope>
</reference>
<evidence type="ECO:0000313" key="2">
    <source>
        <dbReference type="Proteomes" id="UP000029929"/>
    </source>
</evidence>
<dbReference type="EMBL" id="KM607003">
    <property type="protein sequence ID" value="AIT75457.1"/>
    <property type="molecule type" value="Genomic_DNA"/>
</dbReference>
<accession>A0A097J8F2</accession>
<dbReference type="Proteomes" id="UP000029929">
    <property type="component" value="Segment"/>
</dbReference>
<proteinExistence type="predicted"/>
<organism evidence="1 2">
    <name type="scientific">Enterobacteria phage RB59</name>
    <dbReference type="NCBI Taxonomy" id="697290"/>
    <lineage>
        <taxon>Viruses</taxon>
        <taxon>Duplodnaviria</taxon>
        <taxon>Heunggongvirae</taxon>
        <taxon>Uroviricota</taxon>
        <taxon>Caudoviricetes</taxon>
        <taxon>Pantevenvirales</taxon>
        <taxon>Straboviridae</taxon>
        <taxon>Tevenvirinae</taxon>
        <taxon>Tequatrovirus</taxon>
        <taxon>Enterobacteria phage T4</taxon>
    </lineage>
</organism>
<gene>
    <name evidence="1" type="ORF">RB59_273</name>
</gene>
<sequence length="42" mass="4974">MVSFHLKNFTKQFTYHKDRGTIQLSTTDTDLENKMKIAEIEL</sequence>
<evidence type="ECO:0000313" key="1">
    <source>
        <dbReference type="EMBL" id="AIT75457.1"/>
    </source>
</evidence>
<protein>
    <submittedName>
        <fullName evidence="1">Uncharacterized protein</fullName>
    </submittedName>
</protein>
<name>A0A097J8F2_BPT4</name>